<sequence>MMKALARLFRILVFSNGIIALASVAQSALTYIILDLPVNPFVLLIECCSTIALYNMSLFYAKPAEPGKSRFARTRWFFGHQQEMVTVTLIAVFSLLYCLWHIHLYTVFYLGFIGVLSLLYNIPFLRLGKHSGGLRQIPGLKLFHIATVWSLSTVGLPVIEAWAEGTAIDWTAANFLGIIKIVFLLVCTLPFDVRDIKQDSYYNLKTVPTMIGEQNAIRLNYVLIVFHTLLIAFAPYVLSIQIGLWITNLFIFFLLRRFIFVAQQKHYHAVYLLDLSLVIQFLAVWAVSFY</sequence>
<feature type="transmembrane region" description="Helical" evidence="1">
    <location>
        <begin position="171"/>
        <end position="191"/>
    </location>
</feature>
<accession>A0ABW5UCT1</accession>
<comment type="caution">
    <text evidence="2">The sequence shown here is derived from an EMBL/GenBank/DDBJ whole genome shotgun (WGS) entry which is preliminary data.</text>
</comment>
<feature type="transmembrane region" description="Helical" evidence="1">
    <location>
        <begin position="244"/>
        <end position="262"/>
    </location>
</feature>
<feature type="transmembrane region" description="Helical" evidence="1">
    <location>
        <begin position="140"/>
        <end position="159"/>
    </location>
</feature>
<feature type="transmembrane region" description="Helical" evidence="1">
    <location>
        <begin position="108"/>
        <end position="128"/>
    </location>
</feature>
<organism evidence="2 3">
    <name type="scientific">Sphingobacterium populi</name>
    <dbReference type="NCBI Taxonomy" id="1812824"/>
    <lineage>
        <taxon>Bacteria</taxon>
        <taxon>Pseudomonadati</taxon>
        <taxon>Bacteroidota</taxon>
        <taxon>Sphingobacteriia</taxon>
        <taxon>Sphingobacteriales</taxon>
        <taxon>Sphingobacteriaceae</taxon>
        <taxon>Sphingobacterium</taxon>
    </lineage>
</organism>
<evidence type="ECO:0008006" key="4">
    <source>
        <dbReference type="Google" id="ProtNLM"/>
    </source>
</evidence>
<protein>
    <recommendedName>
        <fullName evidence="4">Prenyltransferase</fullName>
    </recommendedName>
</protein>
<dbReference type="EMBL" id="JBHUMB010000013">
    <property type="protein sequence ID" value="MFD2743695.1"/>
    <property type="molecule type" value="Genomic_DNA"/>
</dbReference>
<feature type="transmembrane region" description="Helical" evidence="1">
    <location>
        <begin position="82"/>
        <end position="102"/>
    </location>
</feature>
<dbReference type="RefSeq" id="WP_156472547.1">
    <property type="nucleotide sequence ID" value="NZ_JBHUMB010000013.1"/>
</dbReference>
<evidence type="ECO:0000313" key="3">
    <source>
        <dbReference type="Proteomes" id="UP001597418"/>
    </source>
</evidence>
<proteinExistence type="predicted"/>
<keyword evidence="1" id="KW-0472">Membrane</keyword>
<feature type="transmembrane region" description="Helical" evidence="1">
    <location>
        <begin position="269"/>
        <end position="288"/>
    </location>
</feature>
<feature type="transmembrane region" description="Helical" evidence="1">
    <location>
        <begin position="12"/>
        <end position="34"/>
    </location>
</feature>
<dbReference type="Proteomes" id="UP001597418">
    <property type="component" value="Unassembled WGS sequence"/>
</dbReference>
<keyword evidence="1" id="KW-1133">Transmembrane helix</keyword>
<gene>
    <name evidence="2" type="ORF">ACFSQ6_09830</name>
</gene>
<feature type="transmembrane region" description="Helical" evidence="1">
    <location>
        <begin position="40"/>
        <end position="61"/>
    </location>
</feature>
<keyword evidence="1" id="KW-0812">Transmembrane</keyword>
<evidence type="ECO:0000256" key="1">
    <source>
        <dbReference type="SAM" id="Phobius"/>
    </source>
</evidence>
<feature type="transmembrane region" description="Helical" evidence="1">
    <location>
        <begin position="219"/>
        <end position="238"/>
    </location>
</feature>
<keyword evidence="3" id="KW-1185">Reference proteome</keyword>
<evidence type="ECO:0000313" key="2">
    <source>
        <dbReference type="EMBL" id="MFD2743695.1"/>
    </source>
</evidence>
<name>A0ABW5UCT1_9SPHI</name>
<reference evidence="3" key="1">
    <citation type="journal article" date="2019" name="Int. J. Syst. Evol. Microbiol.">
        <title>The Global Catalogue of Microorganisms (GCM) 10K type strain sequencing project: providing services to taxonomists for standard genome sequencing and annotation.</title>
        <authorList>
            <consortium name="The Broad Institute Genomics Platform"/>
            <consortium name="The Broad Institute Genome Sequencing Center for Infectious Disease"/>
            <person name="Wu L."/>
            <person name="Ma J."/>
        </authorList>
    </citation>
    <scope>NUCLEOTIDE SEQUENCE [LARGE SCALE GENOMIC DNA]</scope>
    <source>
        <strain evidence="3">KCTC 42247</strain>
    </source>
</reference>